<organism evidence="1">
    <name type="scientific">marine sediment metagenome</name>
    <dbReference type="NCBI Taxonomy" id="412755"/>
    <lineage>
        <taxon>unclassified sequences</taxon>
        <taxon>metagenomes</taxon>
        <taxon>ecological metagenomes</taxon>
    </lineage>
</organism>
<sequence>MKDCECQDWKDNMIFIDAAIDLARLHNMTGSMGLPKEYKYWEYCPWCGKKGKE</sequence>
<gene>
    <name evidence="1" type="ORF">LCGC14_1663860</name>
</gene>
<reference evidence="1" key="1">
    <citation type="journal article" date="2015" name="Nature">
        <title>Complex archaea that bridge the gap between prokaryotes and eukaryotes.</title>
        <authorList>
            <person name="Spang A."/>
            <person name="Saw J.H."/>
            <person name="Jorgensen S.L."/>
            <person name="Zaremba-Niedzwiedzka K."/>
            <person name="Martijn J."/>
            <person name="Lind A.E."/>
            <person name="van Eijk R."/>
            <person name="Schleper C."/>
            <person name="Guy L."/>
            <person name="Ettema T.J."/>
        </authorList>
    </citation>
    <scope>NUCLEOTIDE SEQUENCE</scope>
</reference>
<accession>A0A0F9IFW3</accession>
<comment type="caution">
    <text evidence="1">The sequence shown here is derived from an EMBL/GenBank/DDBJ whole genome shotgun (WGS) entry which is preliminary data.</text>
</comment>
<name>A0A0F9IFW3_9ZZZZ</name>
<protein>
    <submittedName>
        <fullName evidence="1">Uncharacterized protein</fullName>
    </submittedName>
</protein>
<proteinExistence type="predicted"/>
<evidence type="ECO:0000313" key="1">
    <source>
        <dbReference type="EMBL" id="KKM18614.1"/>
    </source>
</evidence>
<dbReference type="EMBL" id="LAZR01014183">
    <property type="protein sequence ID" value="KKM18614.1"/>
    <property type="molecule type" value="Genomic_DNA"/>
</dbReference>
<dbReference type="AlphaFoldDB" id="A0A0F9IFW3"/>